<organism evidence="3 4">
    <name type="scientific">Microcystis aeruginosa PCC 9701</name>
    <dbReference type="NCBI Taxonomy" id="721123"/>
    <lineage>
        <taxon>Bacteria</taxon>
        <taxon>Bacillati</taxon>
        <taxon>Cyanobacteriota</taxon>
        <taxon>Cyanophyceae</taxon>
        <taxon>Oscillatoriophycideae</taxon>
        <taxon>Chroococcales</taxon>
        <taxon>Microcystaceae</taxon>
        <taxon>Microcystis</taxon>
    </lineage>
</organism>
<gene>
    <name evidence="3" type="ORF">MICAK_800003</name>
</gene>
<feature type="region of interest" description="Disordered" evidence="1">
    <location>
        <begin position="218"/>
        <end position="237"/>
    </location>
</feature>
<accession>I4IXH4</accession>
<reference evidence="3 4" key="1">
    <citation type="submission" date="2012-04" db="EMBL/GenBank/DDBJ databases">
        <authorList>
            <person name="Genoscope - CEA"/>
        </authorList>
    </citation>
    <scope>NUCLEOTIDE SEQUENCE [LARGE SCALE GENOMIC DNA]</scope>
    <source>
        <strain evidence="3 4">9701</strain>
    </source>
</reference>
<feature type="domain" description="DUF1156" evidence="2">
    <location>
        <begin position="31"/>
        <end position="102"/>
    </location>
</feature>
<dbReference type="Proteomes" id="UP000004047">
    <property type="component" value="Unassembled WGS sequence"/>
</dbReference>
<name>I4IXH4_MICAE</name>
<evidence type="ECO:0000256" key="1">
    <source>
        <dbReference type="SAM" id="MobiDB-lite"/>
    </source>
</evidence>
<dbReference type="Gene3D" id="3.40.50.150">
    <property type="entry name" value="Vaccinia Virus protein VP39"/>
    <property type="match status" value="1"/>
</dbReference>
<proteinExistence type="predicted"/>
<dbReference type="InterPro" id="IPR029063">
    <property type="entry name" value="SAM-dependent_MTases_sf"/>
</dbReference>
<dbReference type="AlphaFoldDB" id="I4IXH4"/>
<evidence type="ECO:0000313" key="3">
    <source>
        <dbReference type="EMBL" id="CCI38998.1"/>
    </source>
</evidence>
<dbReference type="Pfam" id="PF06634">
    <property type="entry name" value="DUF1156"/>
    <property type="match status" value="1"/>
</dbReference>
<evidence type="ECO:0000313" key="4">
    <source>
        <dbReference type="Proteomes" id="UP000004047"/>
    </source>
</evidence>
<comment type="caution">
    <text evidence="3">The sequence shown here is derived from an EMBL/GenBank/DDBJ whole genome shotgun (WGS) entry which is preliminary data.</text>
</comment>
<dbReference type="HOGENOM" id="CLU_007795_2_0_3"/>
<sequence>MPLWFLNLRVLCAFVVLLSPMTYRKKLIEVALPLEAINVESAREKSIRHGHPSTLHLWWARRPLAACRAVLWASLVDDPSSWPEKFPTEEAQNRERQRLFDILGRIELEKDKKGNTKQVVRGLVSWDEINQPNSGVLLEAQREIARCLAWERGEEPPTKPDAIQDYIAKYAPPAYDPFCGGGSIPLEAQRLGLQAHGSDLNPVAVLITKALIEIPPKFKDKPPVNPDSRQKQKISSWEGSQGLAADVRYYGQWMRDEAFKRIGFLYPMVETNHKGTKDTKVIAWLWARTVRCPNPACGCQMPLVNKFSLSTKKGKEAWVEPFVADFNHKGTEGDFNHKGTEDTKEDDFGVSVVPPKIRFEVKTGKGTAPDGTVNRKGAVCIACNTPVPFDHIRREGKAGRMDAQLMAIVAEGKGGRVYLSPDEEQVRIAKKAQPEWKPDSQLPHNPRDFKTPNYGMRTFADLFTPRQLVALTTFSDLVSEAREKIKADAVAAGIPDDDLSLNDGGIGATAYADAVATYLAFGVDKMTDYHSTICSWHSGRDTIRNTFARQAIPMTWDFAEANPMSDSTGNFNGAIDWVVEVIKKSSCSGQGQVIQIDATAKSNDEIAPRIISTDPPYYDNIGYADLADFFYVWLRRSLNSVYSNIFSTLLVPKTPELVATPYRFGGDKKKAQSFFEEGLGKAFGRMNGMAHSDYPLTVYYAFKQAETEDSDDDKGNAVVSSTGWETMLEGLIKSDFSIGGTWPMRTELSNRSVGLGSNALASSIVLVCRPRPADAPKASRRQFLNELKRDLPQALKLLQQGNIAPVDLAQASIGPGMAIYSKYAAILESNGTSMGVRTALQLINQILDEFLTEQEGEFDSDTRWALTWFEQYQFNEALYGNAETLSKAKNTSIQGMVEAGILEAKAGKVRLLKREDLKTDWKPEKDERTPIWEITQYLIHTLDKNGETGAAELLAKLGNKADLAKELAYRLYSLCDRKGWTQEAIAYNSLVTSWPEITRLANEYKPSPEQLSFSL</sequence>
<dbReference type="SUPFAM" id="SSF53335">
    <property type="entry name" value="S-adenosyl-L-methionine-dependent methyltransferases"/>
    <property type="match status" value="1"/>
</dbReference>
<protein>
    <submittedName>
        <fullName evidence="3">Genome sequencing data, contig C296</fullName>
    </submittedName>
</protein>
<dbReference type="EMBL" id="CAIQ01000530">
    <property type="protein sequence ID" value="CCI38998.1"/>
    <property type="molecule type" value="Genomic_DNA"/>
</dbReference>
<dbReference type="InterPro" id="IPR009537">
    <property type="entry name" value="DUF1156"/>
</dbReference>
<evidence type="ECO:0000259" key="2">
    <source>
        <dbReference type="Pfam" id="PF06634"/>
    </source>
</evidence>